<organism evidence="1 2">
    <name type="scientific">Auraticoccus cholistanensis</name>
    <dbReference type="NCBI Taxonomy" id="2656650"/>
    <lineage>
        <taxon>Bacteria</taxon>
        <taxon>Bacillati</taxon>
        <taxon>Actinomycetota</taxon>
        <taxon>Actinomycetes</taxon>
        <taxon>Propionibacteriales</taxon>
        <taxon>Propionibacteriaceae</taxon>
        <taxon>Auraticoccus</taxon>
    </lineage>
</organism>
<proteinExistence type="predicted"/>
<protein>
    <submittedName>
        <fullName evidence="1">DUF541 domain-containing protein</fullName>
    </submittedName>
</protein>
<dbReference type="Gene3D" id="3.30.110.170">
    <property type="entry name" value="Protein of unknown function (DUF541), domain 1"/>
    <property type="match status" value="1"/>
</dbReference>
<dbReference type="Proteomes" id="UP000435304">
    <property type="component" value="Unassembled WGS sequence"/>
</dbReference>
<dbReference type="Pfam" id="PF04402">
    <property type="entry name" value="SIMPL"/>
    <property type="match status" value="1"/>
</dbReference>
<dbReference type="EMBL" id="WPCU01000001">
    <property type="protein sequence ID" value="MVA74429.1"/>
    <property type="molecule type" value="Genomic_DNA"/>
</dbReference>
<name>A0A6A9UZU2_9ACTN</name>
<gene>
    <name evidence="1" type="ORF">GC722_00035</name>
</gene>
<dbReference type="RefSeq" id="WP_156606926.1">
    <property type="nucleotide sequence ID" value="NZ_WPCU01000001.1"/>
</dbReference>
<sequence length="222" mass="23566">MSQVEITVRGEHVAFHPPERGTVHLTVALEGPQEAAVHRGVADALGEVTGSISPLHDPQRGPVTWWASDQLRTSARRPWNKDGKQLPLVFSARADVQAKFSDFSALSRWVGQVLTIQGVKLDRIEWALTEVRKRQLTHRVRTEAVGDAARKAQVYADALGLGDVVPVALADAGMLGQGLDPAAGGQAVAFARGAAAPSSAEVAFAPQDIQVSATVDARFLAG</sequence>
<evidence type="ECO:0000313" key="2">
    <source>
        <dbReference type="Proteomes" id="UP000435304"/>
    </source>
</evidence>
<dbReference type="Gene3D" id="3.30.70.2970">
    <property type="entry name" value="Protein of unknown function (DUF541), domain 2"/>
    <property type="match status" value="1"/>
</dbReference>
<keyword evidence="2" id="KW-1185">Reference proteome</keyword>
<accession>A0A6A9UZU2</accession>
<dbReference type="InterPro" id="IPR007497">
    <property type="entry name" value="SIMPL/DUF541"/>
</dbReference>
<reference evidence="1 2" key="1">
    <citation type="submission" date="2019-12" db="EMBL/GenBank/DDBJ databases">
        <title>Auraticoccus cholistani sp. nov., an actinomycete isolated from soil of Cholistan desert.</title>
        <authorList>
            <person name="Cheema M.T."/>
        </authorList>
    </citation>
    <scope>NUCLEOTIDE SEQUENCE [LARGE SCALE GENOMIC DNA]</scope>
    <source>
        <strain evidence="1 2">F435</strain>
    </source>
</reference>
<evidence type="ECO:0000313" key="1">
    <source>
        <dbReference type="EMBL" id="MVA74429.1"/>
    </source>
</evidence>
<comment type="caution">
    <text evidence="1">The sequence shown here is derived from an EMBL/GenBank/DDBJ whole genome shotgun (WGS) entry which is preliminary data.</text>
</comment>
<dbReference type="AlphaFoldDB" id="A0A6A9UZU2"/>